<dbReference type="InterPro" id="IPR050557">
    <property type="entry name" value="RTX_toxin/Mannuronan_C5-epim"/>
</dbReference>
<accession>A0A6J4SQT5</accession>
<dbReference type="Pfam" id="PF00353">
    <property type="entry name" value="HemolysinCabind"/>
    <property type="match status" value="2"/>
</dbReference>
<sequence>MVNLDNSGTIVIHQQGRVAGLAHGIHDPGGSGQRTSFTNSGEFFVISDHYHASFLLTWQSDRLVTNSGLIALYSPEGNSTAIHFANGGRVVNAAGGRILVEGLNASGIVMPIGTTPREGGNPVDVTNAGHIEVRSYGDYPSIAIYVGVGEVDNSETIIGDIAVFLDGKLTNSGTIIGAVYSEEFIRVQNRGTIHGDLFGGEGTELSDEISNPGLIMGDVILFAGDDVFSNVGGYVAGYVELGSGADQFSGSAKGDEVYGGPGDDTLRANGGDDYLEGEEGNDLLDSGAGADLLIGGPGTDTLVGGAGNDILDGGQEADALDGGEGDDYIIYDAADDMRYVTGGAGNDVLAIEGAVPAGVDLISQGFEAAEVTQRGQGGNVASMVGIYNGNWQVVEASTNYLDGSKVTVSADPTGAYDTRQVWYAYDTAGRLSYVDNLYDDGTRLFVNLDEDSSKDWRQDWFSYDAQGRLDSEDVLYDGGSRTFVNFDQAGAFGWSQDWFNYDALGRLDSEDLVRDDGSHTFIDLDQDGSKSWSSAWFSYDAQGRLDTQDVINYDQAGSETFKLTAMLYDPSGKLIQQVIVWDNGSTSYMYF</sequence>
<keyword evidence="2" id="KW-0964">Secreted</keyword>
<dbReference type="Gene3D" id="2.150.10.10">
    <property type="entry name" value="Serralysin-like metalloprotease, C-terminal"/>
    <property type="match status" value="2"/>
</dbReference>
<dbReference type="PRINTS" id="PR00313">
    <property type="entry name" value="CABNDNGRPT"/>
</dbReference>
<evidence type="ECO:0000313" key="3">
    <source>
        <dbReference type="EMBL" id="CAA9502809.1"/>
    </source>
</evidence>
<dbReference type="GO" id="GO:0005576">
    <property type="term" value="C:extracellular region"/>
    <property type="evidence" value="ECO:0007669"/>
    <property type="project" value="UniProtKB-SubCell"/>
</dbReference>
<reference evidence="3" key="1">
    <citation type="submission" date="2020-02" db="EMBL/GenBank/DDBJ databases">
        <authorList>
            <person name="Meier V. D."/>
        </authorList>
    </citation>
    <scope>NUCLEOTIDE SEQUENCE</scope>
    <source>
        <strain evidence="3">AVDCRST_MAG31</strain>
    </source>
</reference>
<dbReference type="EMBL" id="CADCWA010000035">
    <property type="protein sequence ID" value="CAA9502809.1"/>
    <property type="molecule type" value="Genomic_DNA"/>
</dbReference>
<dbReference type="PANTHER" id="PTHR38340">
    <property type="entry name" value="S-LAYER PROTEIN"/>
    <property type="match status" value="1"/>
</dbReference>
<protein>
    <submittedName>
        <fullName evidence="3">Alkaline phosphatase</fullName>
        <ecNumber evidence="3">3.1.3.1</ecNumber>
    </submittedName>
</protein>
<gene>
    <name evidence="3" type="ORF">AVDCRST_MAG31-490</name>
</gene>
<proteinExistence type="predicted"/>
<comment type="subcellular location">
    <subcellularLocation>
        <location evidence="1">Secreted</location>
    </subcellularLocation>
</comment>
<dbReference type="Gene3D" id="3.90.930.1">
    <property type="match status" value="1"/>
</dbReference>
<dbReference type="EC" id="3.1.3.1" evidence="3"/>
<dbReference type="AlphaFoldDB" id="A0A6J4SQT5"/>
<dbReference type="GO" id="GO:0004035">
    <property type="term" value="F:alkaline phosphatase activity"/>
    <property type="evidence" value="ECO:0007669"/>
    <property type="project" value="UniProtKB-EC"/>
</dbReference>
<dbReference type="SUPFAM" id="SSF51120">
    <property type="entry name" value="beta-Roll"/>
    <property type="match status" value="1"/>
</dbReference>
<dbReference type="InterPro" id="IPR018511">
    <property type="entry name" value="Hemolysin-typ_Ca-bd_CS"/>
</dbReference>
<dbReference type="InterPro" id="IPR001343">
    <property type="entry name" value="Hemolysn_Ca-bd"/>
</dbReference>
<dbReference type="InterPro" id="IPR011049">
    <property type="entry name" value="Serralysin-like_metalloprot_C"/>
</dbReference>
<dbReference type="PANTHER" id="PTHR38340:SF1">
    <property type="entry name" value="S-LAYER PROTEIN"/>
    <property type="match status" value="1"/>
</dbReference>
<dbReference type="GO" id="GO:0005509">
    <property type="term" value="F:calcium ion binding"/>
    <property type="evidence" value="ECO:0007669"/>
    <property type="project" value="InterPro"/>
</dbReference>
<evidence type="ECO:0000256" key="2">
    <source>
        <dbReference type="ARBA" id="ARBA00022525"/>
    </source>
</evidence>
<organism evidence="3">
    <name type="scientific">uncultured Sphingomonas sp</name>
    <dbReference type="NCBI Taxonomy" id="158754"/>
    <lineage>
        <taxon>Bacteria</taxon>
        <taxon>Pseudomonadati</taxon>
        <taxon>Pseudomonadota</taxon>
        <taxon>Alphaproteobacteria</taxon>
        <taxon>Sphingomonadales</taxon>
        <taxon>Sphingomonadaceae</taxon>
        <taxon>Sphingomonas</taxon>
        <taxon>environmental samples</taxon>
    </lineage>
</organism>
<dbReference type="PROSITE" id="PS00330">
    <property type="entry name" value="HEMOLYSIN_CALCIUM"/>
    <property type="match status" value="2"/>
</dbReference>
<name>A0A6J4SQT5_9SPHN</name>
<dbReference type="RefSeq" id="WP_294167894.1">
    <property type="nucleotide sequence ID" value="NZ_CADCWA010000035.1"/>
</dbReference>
<keyword evidence="3" id="KW-0378">Hydrolase</keyword>
<evidence type="ECO:0000256" key="1">
    <source>
        <dbReference type="ARBA" id="ARBA00004613"/>
    </source>
</evidence>